<comment type="caution">
    <text evidence="1">The sequence shown here is derived from an EMBL/GenBank/DDBJ whole genome shotgun (WGS) entry which is preliminary data.</text>
</comment>
<reference evidence="1 2" key="1">
    <citation type="submission" date="2019-05" db="EMBL/GenBank/DDBJ databases">
        <title>Another draft genome of Portunus trituberculatus and its Hox gene families provides insights of decapod evolution.</title>
        <authorList>
            <person name="Jeong J.-H."/>
            <person name="Song I."/>
            <person name="Kim S."/>
            <person name="Choi T."/>
            <person name="Kim D."/>
            <person name="Ryu S."/>
            <person name="Kim W."/>
        </authorList>
    </citation>
    <scope>NUCLEOTIDE SEQUENCE [LARGE SCALE GENOMIC DNA]</scope>
    <source>
        <tissue evidence="1">Muscle</tissue>
    </source>
</reference>
<evidence type="ECO:0000313" key="1">
    <source>
        <dbReference type="EMBL" id="MPC69961.1"/>
    </source>
</evidence>
<gene>
    <name evidence="1" type="ORF">E2C01_064194</name>
</gene>
<dbReference type="AlphaFoldDB" id="A0A5B7HB24"/>
<proteinExistence type="predicted"/>
<keyword evidence="2" id="KW-1185">Reference proteome</keyword>
<organism evidence="1 2">
    <name type="scientific">Portunus trituberculatus</name>
    <name type="common">Swimming crab</name>
    <name type="synonym">Neptunus trituberculatus</name>
    <dbReference type="NCBI Taxonomy" id="210409"/>
    <lineage>
        <taxon>Eukaryota</taxon>
        <taxon>Metazoa</taxon>
        <taxon>Ecdysozoa</taxon>
        <taxon>Arthropoda</taxon>
        <taxon>Crustacea</taxon>
        <taxon>Multicrustacea</taxon>
        <taxon>Malacostraca</taxon>
        <taxon>Eumalacostraca</taxon>
        <taxon>Eucarida</taxon>
        <taxon>Decapoda</taxon>
        <taxon>Pleocyemata</taxon>
        <taxon>Brachyura</taxon>
        <taxon>Eubrachyura</taxon>
        <taxon>Portunoidea</taxon>
        <taxon>Portunidae</taxon>
        <taxon>Portuninae</taxon>
        <taxon>Portunus</taxon>
    </lineage>
</organism>
<protein>
    <submittedName>
        <fullName evidence="1">Uncharacterized protein</fullName>
    </submittedName>
</protein>
<accession>A0A5B7HB24</accession>
<evidence type="ECO:0000313" key="2">
    <source>
        <dbReference type="Proteomes" id="UP000324222"/>
    </source>
</evidence>
<dbReference type="Proteomes" id="UP000324222">
    <property type="component" value="Unassembled WGS sequence"/>
</dbReference>
<name>A0A5B7HB24_PORTR</name>
<dbReference type="EMBL" id="VSRR010030280">
    <property type="protein sequence ID" value="MPC69961.1"/>
    <property type="molecule type" value="Genomic_DNA"/>
</dbReference>
<sequence length="90" mass="9738">MLHLIDLIDTPEFFDSSDAQLLAIILSNKTKVPLTSYSVSGRATLSPCGTLKGAVLLCTKTEYYLTGATCEALCYPRCPDHSASHQNTKS</sequence>